<feature type="domain" description="CDC20/Fizzy WD40" evidence="7">
    <location>
        <begin position="140"/>
        <end position="431"/>
    </location>
</feature>
<dbReference type="InterPro" id="IPR036322">
    <property type="entry name" value="WD40_repeat_dom_sf"/>
</dbReference>
<evidence type="ECO:0000256" key="2">
    <source>
        <dbReference type="ARBA" id="ARBA00022574"/>
    </source>
</evidence>
<dbReference type="OMA" id="DAPNQFK"/>
<dbReference type="InterPro" id="IPR056150">
    <property type="entry name" value="WD40_CDC20-Fz"/>
</dbReference>
<protein>
    <recommendedName>
        <fullName evidence="7">CDC20/Fizzy WD40 domain-containing protein</fullName>
    </recommendedName>
</protein>
<dbReference type="Bgee" id="ENSMODG00000027733">
    <property type="expression patterns" value="Expressed in spermatid and 3 other cell types or tissues"/>
</dbReference>
<dbReference type="GO" id="GO:0010997">
    <property type="term" value="F:anaphase-promoting complex binding"/>
    <property type="evidence" value="ECO:0000318"/>
    <property type="project" value="GO_Central"/>
</dbReference>
<accession>K7E4E3</accession>
<dbReference type="InterPro" id="IPR019775">
    <property type="entry name" value="WD40_repeat_CS"/>
</dbReference>
<dbReference type="Pfam" id="PF24807">
    <property type="entry name" value="WD40_CDC20-Fz"/>
    <property type="match status" value="1"/>
</dbReference>
<name>K7E4E3_MONDO</name>
<dbReference type="PROSITE" id="PS00678">
    <property type="entry name" value="WD_REPEATS_1"/>
    <property type="match status" value="1"/>
</dbReference>
<dbReference type="SMART" id="SM00320">
    <property type="entry name" value="WD40"/>
    <property type="match status" value="6"/>
</dbReference>
<evidence type="ECO:0000313" key="8">
    <source>
        <dbReference type="Ensembl" id="ENSMODP00000040645.1"/>
    </source>
</evidence>
<gene>
    <name evidence="8" type="primary">LOC100028348</name>
</gene>
<dbReference type="RefSeq" id="XP_056664699.1">
    <property type="nucleotide sequence ID" value="XM_056808721.1"/>
</dbReference>
<dbReference type="GeneID" id="100028348"/>
<dbReference type="PROSITE" id="PS50082">
    <property type="entry name" value="WD_REPEATS_2"/>
    <property type="match status" value="3"/>
</dbReference>
<dbReference type="PANTHER" id="PTHR19918">
    <property type="entry name" value="CELL DIVISION CYCLE 20 CDC20 FIZZY -RELATED"/>
    <property type="match status" value="1"/>
</dbReference>
<dbReference type="eggNOG" id="KOG0305">
    <property type="taxonomic scope" value="Eukaryota"/>
</dbReference>
<dbReference type="GO" id="GO:0005680">
    <property type="term" value="C:anaphase-promoting complex"/>
    <property type="evidence" value="ECO:0000318"/>
    <property type="project" value="GO_Central"/>
</dbReference>
<dbReference type="AlphaFoldDB" id="K7E4E3"/>
<dbReference type="RefSeq" id="XP_056664697.1">
    <property type="nucleotide sequence ID" value="XM_056808719.1"/>
</dbReference>
<keyword evidence="9" id="KW-1185">Reference proteome</keyword>
<feature type="repeat" description="WD" evidence="5">
    <location>
        <begin position="186"/>
        <end position="227"/>
    </location>
</feature>
<keyword evidence="2 5" id="KW-0853">WD repeat</keyword>
<sequence length="454" mass="50705">MSLRRTLSSSQMSSSNKYGDRFIPFRTEAKWNLTFHRSNNPEKSFTAEDTGASGQSGLVYSALLENELLGGGIRRLQNQTSSPQEENLFTYTPSAKRWRPDDSHKVSPYSLSSISNQSQVLLSSPAKSHRKISNFPFKILEAPNLRDDFNLNLLDWSSLDVITVGLGTSVYLWGARPGQITRLCDLSLEEDIVTSVSCSERGKLVGVGTQKGFVQIWDIMVGKKLLTMGGHRDRVGALAWNADQISSGSRDTRILQRDIRASPQQSQRSLLGHIQEVCGLKWSINHQLLASGGNDKKLLIWNHSSEKPLQQYTNHKTTVKAITWSPHQHGLLALNGGKSSHGIQFWDTLTGHRLKYIDTGSHVCNLAWSKNDNELVSTHGYKENEIILWKYPSLTQIAKLTGHSRRVLHLAMSPDGESIITGAGDRTLRFWNVFPKTHSANECASVLNLFTSIR</sequence>
<feature type="compositionally biased region" description="Polar residues" evidence="6">
    <location>
        <begin position="77"/>
        <end position="93"/>
    </location>
</feature>
<dbReference type="GO" id="GO:1990757">
    <property type="term" value="F:ubiquitin ligase activator activity"/>
    <property type="evidence" value="ECO:0000318"/>
    <property type="project" value="GO_Central"/>
</dbReference>
<dbReference type="STRING" id="13616.ENSMODP00000040645"/>
<dbReference type="InterPro" id="IPR033010">
    <property type="entry name" value="Cdc20/Fizzy"/>
</dbReference>
<keyword evidence="3" id="KW-0677">Repeat</keyword>
<dbReference type="Ensembl" id="ENSMODT00000043752.2">
    <property type="protein sequence ID" value="ENSMODP00000040645.1"/>
    <property type="gene ID" value="ENSMODG00000027733.2"/>
</dbReference>
<dbReference type="InterPro" id="IPR015943">
    <property type="entry name" value="WD40/YVTN_repeat-like_dom_sf"/>
</dbReference>
<dbReference type="GO" id="GO:0031145">
    <property type="term" value="P:anaphase-promoting complex-dependent catabolic process"/>
    <property type="evidence" value="ECO:0000318"/>
    <property type="project" value="GO_Central"/>
</dbReference>
<evidence type="ECO:0000256" key="1">
    <source>
        <dbReference type="ARBA" id="ARBA00006445"/>
    </source>
</evidence>
<dbReference type="PANTHER" id="PTHR19918:SF1">
    <property type="entry name" value="FIZZY-RELATED PROTEIN HOMOLOG"/>
    <property type="match status" value="1"/>
</dbReference>
<evidence type="ECO:0000256" key="6">
    <source>
        <dbReference type="SAM" id="MobiDB-lite"/>
    </source>
</evidence>
<dbReference type="GeneTree" id="ENSGT00950000183104"/>
<dbReference type="GO" id="GO:1905786">
    <property type="term" value="P:positive regulation of anaphase-promoting complex-dependent catabolic process"/>
    <property type="evidence" value="ECO:0000318"/>
    <property type="project" value="GO_Central"/>
</dbReference>
<feature type="repeat" description="WD" evidence="5">
    <location>
        <begin position="270"/>
        <end position="311"/>
    </location>
</feature>
<proteinExistence type="inferred from homology"/>
<keyword evidence="4" id="KW-0131">Cell cycle</keyword>
<comment type="similarity">
    <text evidence="1">Belongs to the WD repeat CDC20/Fizzy family.</text>
</comment>
<organism evidence="8 9">
    <name type="scientific">Monodelphis domestica</name>
    <name type="common">Gray short-tailed opossum</name>
    <dbReference type="NCBI Taxonomy" id="13616"/>
    <lineage>
        <taxon>Eukaryota</taxon>
        <taxon>Metazoa</taxon>
        <taxon>Chordata</taxon>
        <taxon>Craniata</taxon>
        <taxon>Vertebrata</taxon>
        <taxon>Euteleostomi</taxon>
        <taxon>Mammalia</taxon>
        <taxon>Metatheria</taxon>
        <taxon>Didelphimorphia</taxon>
        <taxon>Didelphidae</taxon>
        <taxon>Monodelphis</taxon>
    </lineage>
</organism>
<feature type="region of interest" description="Disordered" evidence="6">
    <location>
        <begin position="77"/>
        <end position="103"/>
    </location>
</feature>
<reference evidence="8" key="3">
    <citation type="submission" date="2025-09" db="UniProtKB">
        <authorList>
            <consortium name="Ensembl"/>
        </authorList>
    </citation>
    <scope>IDENTIFICATION</scope>
</reference>
<dbReference type="HOGENOM" id="CLU_014831_4_2_1"/>
<dbReference type="InterPro" id="IPR001680">
    <property type="entry name" value="WD40_rpt"/>
</dbReference>
<dbReference type="Proteomes" id="UP000002280">
    <property type="component" value="Unplaced"/>
</dbReference>
<evidence type="ECO:0000256" key="4">
    <source>
        <dbReference type="ARBA" id="ARBA00023306"/>
    </source>
</evidence>
<reference evidence="8" key="1">
    <citation type="journal article" date="2007" name="Nature">
        <title>Genome of the marsupial Monodelphis domestica reveals innovation in non-coding sequences.</title>
        <authorList>
            <person name="Mikkelsen T.S."/>
            <person name="Wakefield M.J."/>
            <person name="Aken B."/>
            <person name="Amemiya C.T."/>
            <person name="Chang J.L."/>
            <person name="Duke S."/>
            <person name="Garber M."/>
            <person name="Gentles A.J."/>
            <person name="Goodstadt L."/>
            <person name="Heger A."/>
            <person name="Jurka J."/>
            <person name="Kamal M."/>
            <person name="Mauceli E."/>
            <person name="Searle S.M."/>
            <person name="Sharpe T."/>
            <person name="Baker M.L."/>
            <person name="Batzer M.A."/>
            <person name="Benos P.V."/>
            <person name="Belov K."/>
            <person name="Clamp M."/>
            <person name="Cook A."/>
            <person name="Cuff J."/>
            <person name="Das R."/>
            <person name="Davidow L."/>
            <person name="Deakin J.E."/>
            <person name="Fazzari M.J."/>
            <person name="Glass J.L."/>
            <person name="Grabherr M."/>
            <person name="Greally J.M."/>
            <person name="Gu W."/>
            <person name="Hore T.A."/>
            <person name="Huttley G.A."/>
            <person name="Kleber M."/>
            <person name="Jirtle R.L."/>
            <person name="Koina E."/>
            <person name="Lee J.T."/>
            <person name="Mahony S."/>
            <person name="Marra M.A."/>
            <person name="Miller R.D."/>
            <person name="Nicholls R.D."/>
            <person name="Oda M."/>
            <person name="Papenfuss A.T."/>
            <person name="Parra Z.E."/>
            <person name="Pollock D.D."/>
            <person name="Ray D.A."/>
            <person name="Schein J.E."/>
            <person name="Speed T.P."/>
            <person name="Thompson K."/>
            <person name="VandeBerg J.L."/>
            <person name="Wade C.M."/>
            <person name="Walker J.A."/>
            <person name="Waters P.D."/>
            <person name="Webber C."/>
            <person name="Weidman J.R."/>
            <person name="Xie X."/>
            <person name="Zody M.C."/>
            <person name="Baldwin J."/>
            <person name="Abdouelleil A."/>
            <person name="Abdulkadir J."/>
            <person name="Abebe A."/>
            <person name="Abera B."/>
            <person name="Abreu J."/>
            <person name="Acer S.C."/>
            <person name="Aftuck L."/>
            <person name="Alexander A."/>
            <person name="An P."/>
            <person name="Anderson E."/>
            <person name="Anderson S."/>
            <person name="Arachi H."/>
            <person name="Azer M."/>
            <person name="Bachantsang P."/>
            <person name="Barry A."/>
            <person name="Bayul T."/>
            <person name="Berlin A."/>
            <person name="Bessette D."/>
            <person name="Bloom T."/>
            <person name="Bloom T."/>
            <person name="Boguslavskiy L."/>
            <person name="Bonnet C."/>
            <person name="Boukhgalter B."/>
            <person name="Bourzgui I."/>
            <person name="Brown A."/>
            <person name="Cahill P."/>
            <person name="Channer S."/>
            <person name="Cheshatsang Y."/>
            <person name="Chuda L."/>
            <person name="Citroen M."/>
            <person name="Collymore A."/>
            <person name="Cooke P."/>
            <person name="Costello M."/>
            <person name="D'Aco K."/>
            <person name="Daza R."/>
            <person name="De Haan G."/>
            <person name="DeGray S."/>
            <person name="DeMaso C."/>
            <person name="Dhargay N."/>
            <person name="Dooley K."/>
            <person name="Dooley E."/>
            <person name="Doricent M."/>
            <person name="Dorje P."/>
            <person name="Dorjee K."/>
            <person name="Dupes A."/>
            <person name="Elong R."/>
            <person name="Falk J."/>
            <person name="Farina A."/>
            <person name="Faro S."/>
            <person name="Ferguson D."/>
            <person name="Fisher S."/>
            <person name="Foley C.D."/>
            <person name="Franke A."/>
            <person name="Friedrich D."/>
            <person name="Gadbois L."/>
            <person name="Gearin G."/>
            <person name="Gearin C.R."/>
            <person name="Giannoukos G."/>
            <person name="Goode T."/>
            <person name="Graham J."/>
            <person name="Grandbois E."/>
            <person name="Grewal S."/>
            <person name="Gyaltsen K."/>
            <person name="Hafez N."/>
            <person name="Hagos B."/>
            <person name="Hall J."/>
            <person name="Henson C."/>
            <person name="Hollinger A."/>
            <person name="Honan T."/>
            <person name="Huard M.D."/>
            <person name="Hughes L."/>
            <person name="Hurhula B."/>
            <person name="Husby M.E."/>
            <person name="Kamat A."/>
            <person name="Kanga B."/>
            <person name="Kashin S."/>
            <person name="Khazanovich D."/>
            <person name="Kisner P."/>
            <person name="Lance K."/>
            <person name="Lara M."/>
            <person name="Lee W."/>
            <person name="Lennon N."/>
            <person name="Letendre F."/>
            <person name="LeVine R."/>
            <person name="Lipovsky A."/>
            <person name="Liu X."/>
            <person name="Liu J."/>
            <person name="Liu S."/>
            <person name="Lokyitsang T."/>
            <person name="Lokyitsang Y."/>
            <person name="Lubonja R."/>
            <person name="Lui A."/>
            <person name="MacDonald P."/>
            <person name="Magnisalis V."/>
            <person name="Maru K."/>
            <person name="Matthews C."/>
            <person name="McCusker W."/>
            <person name="McDonough S."/>
            <person name="Mehta T."/>
            <person name="Meldrim J."/>
            <person name="Meneus L."/>
            <person name="Mihai O."/>
            <person name="Mihalev A."/>
            <person name="Mihova T."/>
            <person name="Mittelman R."/>
            <person name="Mlenga V."/>
            <person name="Montmayeur A."/>
            <person name="Mulrain L."/>
            <person name="Navidi A."/>
            <person name="Naylor J."/>
            <person name="Negash T."/>
            <person name="Nguyen T."/>
            <person name="Nguyen N."/>
            <person name="Nicol R."/>
            <person name="Norbu C."/>
            <person name="Norbu N."/>
            <person name="Novod N."/>
            <person name="O'Neill B."/>
            <person name="Osman S."/>
            <person name="Markiewicz E."/>
            <person name="Oyono O.L."/>
            <person name="Patti C."/>
            <person name="Phunkhang P."/>
            <person name="Pierre F."/>
            <person name="Priest M."/>
            <person name="Raghuraman S."/>
            <person name="Rege F."/>
            <person name="Reyes R."/>
            <person name="Rise C."/>
            <person name="Rogov P."/>
            <person name="Ross K."/>
            <person name="Ryan E."/>
            <person name="Settipalli S."/>
            <person name="Shea T."/>
            <person name="Sherpa N."/>
            <person name="Shi L."/>
            <person name="Shih D."/>
            <person name="Sparrow T."/>
            <person name="Spaulding J."/>
            <person name="Stalker J."/>
            <person name="Stange-Thomann N."/>
            <person name="Stavropoulos S."/>
            <person name="Stone C."/>
            <person name="Strader C."/>
            <person name="Tesfaye S."/>
            <person name="Thomson T."/>
            <person name="Thoulutsang Y."/>
            <person name="Thoulutsang D."/>
            <person name="Topham K."/>
            <person name="Topping I."/>
            <person name="Tsamla T."/>
            <person name="Vassiliev H."/>
            <person name="Vo A."/>
            <person name="Wangchuk T."/>
            <person name="Wangdi T."/>
            <person name="Weiand M."/>
            <person name="Wilkinson J."/>
            <person name="Wilson A."/>
            <person name="Yadav S."/>
            <person name="Young G."/>
            <person name="Yu Q."/>
            <person name="Zembek L."/>
            <person name="Zhong D."/>
            <person name="Zimmer A."/>
            <person name="Zwirko Z."/>
            <person name="Jaffe D.B."/>
            <person name="Alvarez P."/>
            <person name="Brockman W."/>
            <person name="Butler J."/>
            <person name="Chin C."/>
            <person name="Gnerre S."/>
            <person name="MacCallum I."/>
            <person name="Graves J.A."/>
            <person name="Ponting C.P."/>
            <person name="Breen M."/>
            <person name="Samollow P.B."/>
            <person name="Lander E.S."/>
            <person name="Lindblad-Toh K."/>
        </authorList>
    </citation>
    <scope>NUCLEOTIDE SEQUENCE [LARGE SCALE GENOMIC DNA]</scope>
</reference>
<reference evidence="8" key="2">
    <citation type="submission" date="2025-08" db="UniProtKB">
        <authorList>
            <consortium name="Ensembl"/>
        </authorList>
    </citation>
    <scope>IDENTIFICATION</scope>
</reference>
<evidence type="ECO:0000259" key="7">
    <source>
        <dbReference type="Pfam" id="PF24807"/>
    </source>
</evidence>
<dbReference type="SUPFAM" id="SSF50978">
    <property type="entry name" value="WD40 repeat-like"/>
    <property type="match status" value="1"/>
</dbReference>
<dbReference type="InParanoid" id="K7E4E3"/>
<dbReference type="PROSITE" id="PS50294">
    <property type="entry name" value="WD_REPEATS_REGION"/>
    <property type="match status" value="2"/>
</dbReference>
<feature type="repeat" description="WD" evidence="5">
    <location>
        <begin position="400"/>
        <end position="433"/>
    </location>
</feature>
<evidence type="ECO:0000256" key="5">
    <source>
        <dbReference type="PROSITE-ProRule" id="PRU00221"/>
    </source>
</evidence>
<evidence type="ECO:0000313" key="9">
    <source>
        <dbReference type="Proteomes" id="UP000002280"/>
    </source>
</evidence>
<dbReference type="Gene3D" id="2.130.10.10">
    <property type="entry name" value="YVTN repeat-like/Quinoprotein amine dehydrogenase"/>
    <property type="match status" value="1"/>
</dbReference>
<dbReference type="OrthoDB" id="10263272at2759"/>
<evidence type="ECO:0000256" key="3">
    <source>
        <dbReference type="ARBA" id="ARBA00022737"/>
    </source>
</evidence>